<proteinExistence type="predicted"/>
<name>A0A841QIE1_9PROT</name>
<dbReference type="RefSeq" id="WP_166116500.1">
    <property type="nucleotide sequence ID" value="NZ_BAABDB010000031.1"/>
</dbReference>
<dbReference type="Proteomes" id="UP000578000">
    <property type="component" value="Unassembled WGS sequence"/>
</dbReference>
<dbReference type="InterPro" id="IPR029470">
    <property type="entry name" value="PDDEXK_4"/>
</dbReference>
<organism evidence="1 2">
    <name type="scientific">Acetobacter lovaniensis</name>
    <dbReference type="NCBI Taxonomy" id="104100"/>
    <lineage>
        <taxon>Bacteria</taxon>
        <taxon>Pseudomonadati</taxon>
        <taxon>Pseudomonadota</taxon>
        <taxon>Alphaproteobacteria</taxon>
        <taxon>Acetobacterales</taxon>
        <taxon>Acetobacteraceae</taxon>
        <taxon>Acetobacter</taxon>
    </lineage>
</organism>
<accession>A0A841QIE1</accession>
<dbReference type="AlphaFoldDB" id="A0A841QIE1"/>
<sequence>MSEIEASKNFLEDAKTHFPVKKPLNIFSLMKLDHYENPITDLLAFFLYDKNDHGLGNVFFQGFLDCIPNGDILGRELICKPQREVSTEDGKRIDLILSGADFSIIVENKIRHSAVNPFKSYVEYAEKHLMEDEVKIIYVLLSPGGQSEKKNWIGVSYPNLVSAIRKRLLTISPKKENKWYMFSEEFLNHLASLTEKYEMQDKNKDFVFSNLANIRKLERIKKNVYNIYERDISEKIFPFLQNFKKKVSCKTSWPNGPRWEIESWNGAVKIILYYKSVGNNVTPQIRIYVYKINIDKYKNEDGQILLEKHFSDWYNKTNIDSKRNKFEVDWTSDVFVEDMVFSKLISGIEKINTFYKDFIE</sequence>
<evidence type="ECO:0008006" key="3">
    <source>
        <dbReference type="Google" id="ProtNLM"/>
    </source>
</evidence>
<dbReference type="EMBL" id="JACHIE010000018">
    <property type="protein sequence ID" value="MBB6458351.1"/>
    <property type="molecule type" value="Genomic_DNA"/>
</dbReference>
<evidence type="ECO:0000313" key="2">
    <source>
        <dbReference type="Proteomes" id="UP000578000"/>
    </source>
</evidence>
<evidence type="ECO:0000313" key="1">
    <source>
        <dbReference type="EMBL" id="MBB6458351.1"/>
    </source>
</evidence>
<dbReference type="Pfam" id="PF14281">
    <property type="entry name" value="PDDEXK_4"/>
    <property type="match status" value="1"/>
</dbReference>
<comment type="caution">
    <text evidence="1">The sequence shown here is derived from an EMBL/GenBank/DDBJ whole genome shotgun (WGS) entry which is preliminary data.</text>
</comment>
<gene>
    <name evidence="1" type="ORF">HNR55_002958</name>
</gene>
<keyword evidence="2" id="KW-1185">Reference proteome</keyword>
<protein>
    <recommendedName>
        <fullName evidence="3">PD-(D/E)XK nuclease superfamily protein</fullName>
    </recommendedName>
</protein>
<reference evidence="1 2" key="1">
    <citation type="submission" date="2020-08" db="EMBL/GenBank/DDBJ databases">
        <title>Genomic Encyclopedia of Type Strains, Phase IV (KMG-IV): sequencing the most valuable type-strain genomes for metagenomic binning, comparative biology and taxonomic classification.</title>
        <authorList>
            <person name="Goeker M."/>
        </authorList>
    </citation>
    <scope>NUCLEOTIDE SEQUENCE [LARGE SCALE GENOMIC DNA]</scope>
    <source>
        <strain evidence="1 2">DSM 4491</strain>
    </source>
</reference>